<evidence type="ECO:0000313" key="2">
    <source>
        <dbReference type="EMBL" id="SFQ00958.1"/>
    </source>
</evidence>
<sequence>MIIFLYTFFVVLGALVVILGVCGILTGLGEMKTVREIEGEATAAMCTTNLLEVSEDFSRNTMDDFIIEQDMVYTYDSFNL</sequence>
<keyword evidence="3" id="KW-1185">Reference proteome</keyword>
<dbReference type="OrthoDB" id="2005516at2"/>
<reference evidence="3" key="1">
    <citation type="submission" date="2016-10" db="EMBL/GenBank/DDBJ databases">
        <authorList>
            <person name="Varghese N."/>
            <person name="Submissions S."/>
        </authorList>
    </citation>
    <scope>NUCLEOTIDE SEQUENCE [LARGE SCALE GENOMIC DNA]</scope>
    <source>
        <strain evidence="3">P18</strain>
    </source>
</reference>
<keyword evidence="1" id="KW-0472">Membrane</keyword>
<evidence type="ECO:0000256" key="1">
    <source>
        <dbReference type="SAM" id="Phobius"/>
    </source>
</evidence>
<gene>
    <name evidence="2" type="ORF">SAMN04487928_11523</name>
</gene>
<dbReference type="EMBL" id="FOXO01000015">
    <property type="protein sequence ID" value="SFQ00958.1"/>
    <property type="molecule type" value="Genomic_DNA"/>
</dbReference>
<name>A0A1I5V0F5_9FIRM</name>
<accession>A0A1I5V0F5</accession>
<keyword evidence="1" id="KW-0812">Transmembrane</keyword>
<protein>
    <submittedName>
        <fullName evidence="2">Uncharacterized protein</fullName>
    </submittedName>
</protein>
<evidence type="ECO:0000313" key="3">
    <source>
        <dbReference type="Proteomes" id="UP000182624"/>
    </source>
</evidence>
<dbReference type="Proteomes" id="UP000182624">
    <property type="component" value="Unassembled WGS sequence"/>
</dbReference>
<organism evidence="2 3">
    <name type="scientific">Butyrivibrio proteoclasticus</name>
    <dbReference type="NCBI Taxonomy" id="43305"/>
    <lineage>
        <taxon>Bacteria</taxon>
        <taxon>Bacillati</taxon>
        <taxon>Bacillota</taxon>
        <taxon>Clostridia</taxon>
        <taxon>Lachnospirales</taxon>
        <taxon>Lachnospiraceae</taxon>
        <taxon>Butyrivibrio</taxon>
    </lineage>
</organism>
<keyword evidence="1" id="KW-1133">Transmembrane helix</keyword>
<dbReference type="RefSeq" id="WP_074888319.1">
    <property type="nucleotide sequence ID" value="NZ_FOXO01000015.1"/>
</dbReference>
<dbReference type="AlphaFoldDB" id="A0A1I5V0F5"/>
<proteinExistence type="predicted"/>
<feature type="transmembrane region" description="Helical" evidence="1">
    <location>
        <begin position="6"/>
        <end position="28"/>
    </location>
</feature>